<feature type="transmembrane region" description="Helical" evidence="1">
    <location>
        <begin position="96"/>
        <end position="116"/>
    </location>
</feature>
<feature type="transmembrane region" description="Helical" evidence="1">
    <location>
        <begin position="7"/>
        <end position="32"/>
    </location>
</feature>
<sequence>MKIPISLIIISVLIIITGVLRIFVGIFGMAYIENPGMYLTVAFYLDNLLFGILAVVSGVLILLSKKQGMIIYTISVVLLFIFYLAVSGILRAINYTILPVILLIILIIIVRVTGYFKK</sequence>
<reference evidence="2 3" key="2">
    <citation type="journal article" date="2010" name="Stand. Genomic Sci.">
        <title>Complete genome sequence of Sebaldella termitidis type strain (NCTC 11300).</title>
        <authorList>
            <person name="Harmon-Smith M."/>
            <person name="Celia L."/>
            <person name="Chertkov O."/>
            <person name="Lapidus A."/>
            <person name="Copeland A."/>
            <person name="Glavina Del Rio T."/>
            <person name="Nolan M."/>
            <person name="Lucas S."/>
            <person name="Tice H."/>
            <person name="Cheng J.F."/>
            <person name="Han C."/>
            <person name="Detter J.C."/>
            <person name="Bruce D."/>
            <person name="Goodwin L."/>
            <person name="Pitluck S."/>
            <person name="Pati A."/>
            <person name="Liolios K."/>
            <person name="Ivanova N."/>
            <person name="Mavromatis K."/>
            <person name="Mikhailova N."/>
            <person name="Chen A."/>
            <person name="Palaniappan K."/>
            <person name="Land M."/>
            <person name="Hauser L."/>
            <person name="Chang Y.J."/>
            <person name="Jeffries C.D."/>
            <person name="Brettin T."/>
            <person name="Goker M."/>
            <person name="Beck B."/>
            <person name="Bristow J."/>
            <person name="Eisen J.A."/>
            <person name="Markowitz V."/>
            <person name="Hugenholtz P."/>
            <person name="Kyrpides N.C."/>
            <person name="Klenk H.P."/>
            <person name="Chen F."/>
        </authorList>
    </citation>
    <scope>NUCLEOTIDE SEQUENCE [LARGE SCALE GENOMIC DNA]</scope>
    <source>
        <strain evidence="3">ATCC 33386 / NCTC 11300</strain>
    </source>
</reference>
<keyword evidence="3" id="KW-1185">Reference proteome</keyword>
<keyword evidence="1" id="KW-0472">Membrane</keyword>
<evidence type="ECO:0000313" key="2">
    <source>
        <dbReference type="EMBL" id="ACZ07404.1"/>
    </source>
</evidence>
<protein>
    <submittedName>
        <fullName evidence="2">Uncharacterized protein</fullName>
    </submittedName>
</protein>
<feature type="transmembrane region" description="Helical" evidence="1">
    <location>
        <begin position="70"/>
        <end position="90"/>
    </location>
</feature>
<dbReference type="KEGG" id="str:Sterm_0530"/>
<organism evidence="2 3">
    <name type="scientific">Sebaldella termitidis (strain ATCC 33386 / NCTC 11300)</name>
    <dbReference type="NCBI Taxonomy" id="526218"/>
    <lineage>
        <taxon>Bacteria</taxon>
        <taxon>Fusobacteriati</taxon>
        <taxon>Fusobacteriota</taxon>
        <taxon>Fusobacteriia</taxon>
        <taxon>Fusobacteriales</taxon>
        <taxon>Leptotrichiaceae</taxon>
        <taxon>Sebaldella</taxon>
    </lineage>
</organism>
<accession>D1AN28</accession>
<proteinExistence type="predicted"/>
<dbReference type="Proteomes" id="UP000000845">
    <property type="component" value="Chromosome"/>
</dbReference>
<dbReference type="RefSeq" id="WP_012860002.1">
    <property type="nucleotide sequence ID" value="NC_013517.1"/>
</dbReference>
<dbReference type="HOGENOM" id="CLU_2071490_0_0_0"/>
<reference evidence="3" key="1">
    <citation type="submission" date="2009-09" db="EMBL/GenBank/DDBJ databases">
        <title>The complete chromosome of Sebaldella termitidis ATCC 33386.</title>
        <authorList>
            <consortium name="US DOE Joint Genome Institute (JGI-PGF)"/>
            <person name="Lucas S."/>
            <person name="Copeland A."/>
            <person name="Lapidus A."/>
            <person name="Glavina del Rio T."/>
            <person name="Dalin E."/>
            <person name="Tice H."/>
            <person name="Bruce D."/>
            <person name="Goodwin L."/>
            <person name="Pitluck S."/>
            <person name="Kyrpides N."/>
            <person name="Mavromatis K."/>
            <person name="Ivanova N."/>
            <person name="Mikhailova N."/>
            <person name="Sims D."/>
            <person name="Meincke L."/>
            <person name="Brettin T."/>
            <person name="Detter J.C."/>
            <person name="Han C."/>
            <person name="Larimer F."/>
            <person name="Land M."/>
            <person name="Hauser L."/>
            <person name="Markowitz V."/>
            <person name="Cheng J.F."/>
            <person name="Hugenholtz P."/>
            <person name="Woyke T."/>
            <person name="Wu D."/>
            <person name="Eisen J.A."/>
        </authorList>
    </citation>
    <scope>NUCLEOTIDE SEQUENCE [LARGE SCALE GENOMIC DNA]</scope>
    <source>
        <strain evidence="3">ATCC 33386 / NCTC 11300</strain>
    </source>
</reference>
<dbReference type="AlphaFoldDB" id="D1AN28"/>
<dbReference type="EMBL" id="CP001739">
    <property type="protein sequence ID" value="ACZ07404.1"/>
    <property type="molecule type" value="Genomic_DNA"/>
</dbReference>
<evidence type="ECO:0000256" key="1">
    <source>
        <dbReference type="SAM" id="Phobius"/>
    </source>
</evidence>
<evidence type="ECO:0000313" key="3">
    <source>
        <dbReference type="Proteomes" id="UP000000845"/>
    </source>
</evidence>
<gene>
    <name evidence="2" type="ordered locus">Sterm_0530</name>
</gene>
<keyword evidence="1" id="KW-0812">Transmembrane</keyword>
<name>D1AN28_SEBTE</name>
<feature type="transmembrane region" description="Helical" evidence="1">
    <location>
        <begin position="38"/>
        <end position="63"/>
    </location>
</feature>
<keyword evidence="1" id="KW-1133">Transmembrane helix</keyword>